<name>A0A9D4EID6_DREPO</name>
<evidence type="ECO:0000313" key="1">
    <source>
        <dbReference type="EMBL" id="KAH3779126.1"/>
    </source>
</evidence>
<proteinExistence type="predicted"/>
<dbReference type="InterPro" id="IPR011335">
    <property type="entry name" value="Restrct_endonuc-II-like"/>
</dbReference>
<dbReference type="EMBL" id="JAIWYP010000009">
    <property type="protein sequence ID" value="KAH3779126.1"/>
    <property type="molecule type" value="Genomic_DNA"/>
</dbReference>
<dbReference type="Proteomes" id="UP000828390">
    <property type="component" value="Unassembled WGS sequence"/>
</dbReference>
<reference evidence="1" key="2">
    <citation type="submission" date="2020-11" db="EMBL/GenBank/DDBJ databases">
        <authorList>
            <person name="McCartney M.A."/>
            <person name="Auch B."/>
            <person name="Kono T."/>
            <person name="Mallez S."/>
            <person name="Becker A."/>
            <person name="Gohl D.M."/>
            <person name="Silverstein K.A.T."/>
            <person name="Koren S."/>
            <person name="Bechman K.B."/>
            <person name="Herman A."/>
            <person name="Abrahante J.E."/>
            <person name="Garbe J."/>
        </authorList>
    </citation>
    <scope>NUCLEOTIDE SEQUENCE</scope>
    <source>
        <strain evidence="1">Duluth1</strain>
        <tissue evidence="1">Whole animal</tissue>
    </source>
</reference>
<organism evidence="1 2">
    <name type="scientific">Dreissena polymorpha</name>
    <name type="common">Zebra mussel</name>
    <name type="synonym">Mytilus polymorpha</name>
    <dbReference type="NCBI Taxonomy" id="45954"/>
    <lineage>
        <taxon>Eukaryota</taxon>
        <taxon>Metazoa</taxon>
        <taxon>Spiralia</taxon>
        <taxon>Lophotrochozoa</taxon>
        <taxon>Mollusca</taxon>
        <taxon>Bivalvia</taxon>
        <taxon>Autobranchia</taxon>
        <taxon>Heteroconchia</taxon>
        <taxon>Euheterodonta</taxon>
        <taxon>Imparidentia</taxon>
        <taxon>Neoheterodontei</taxon>
        <taxon>Myida</taxon>
        <taxon>Dreissenoidea</taxon>
        <taxon>Dreissenidae</taxon>
        <taxon>Dreissena</taxon>
    </lineage>
</organism>
<protein>
    <submittedName>
        <fullName evidence="1">Uncharacterized protein</fullName>
    </submittedName>
</protein>
<reference evidence="1" key="1">
    <citation type="journal article" date="2019" name="bioRxiv">
        <title>The Genome of the Zebra Mussel, Dreissena polymorpha: A Resource for Invasive Species Research.</title>
        <authorList>
            <person name="McCartney M.A."/>
            <person name="Auch B."/>
            <person name="Kono T."/>
            <person name="Mallez S."/>
            <person name="Zhang Y."/>
            <person name="Obille A."/>
            <person name="Becker A."/>
            <person name="Abrahante J.E."/>
            <person name="Garbe J."/>
            <person name="Badalamenti J.P."/>
            <person name="Herman A."/>
            <person name="Mangelson H."/>
            <person name="Liachko I."/>
            <person name="Sullivan S."/>
            <person name="Sone E.D."/>
            <person name="Koren S."/>
            <person name="Silverstein K.A.T."/>
            <person name="Beckman K.B."/>
            <person name="Gohl D.M."/>
        </authorList>
    </citation>
    <scope>NUCLEOTIDE SEQUENCE</scope>
    <source>
        <strain evidence="1">Duluth1</strain>
        <tissue evidence="1">Whole animal</tissue>
    </source>
</reference>
<dbReference type="SUPFAM" id="SSF52980">
    <property type="entry name" value="Restriction endonuclease-like"/>
    <property type="match status" value="1"/>
</dbReference>
<gene>
    <name evidence="1" type="ORF">DPMN_180605</name>
</gene>
<keyword evidence="2" id="KW-1185">Reference proteome</keyword>
<dbReference type="GO" id="GO:0006281">
    <property type="term" value="P:DNA repair"/>
    <property type="evidence" value="ECO:0007669"/>
    <property type="project" value="UniProtKB-ARBA"/>
</dbReference>
<dbReference type="AlphaFoldDB" id="A0A9D4EID6"/>
<evidence type="ECO:0000313" key="2">
    <source>
        <dbReference type="Proteomes" id="UP000828390"/>
    </source>
</evidence>
<comment type="caution">
    <text evidence="1">The sequence shown here is derived from an EMBL/GenBank/DDBJ whole genome shotgun (WGS) entry which is preliminary data.</text>
</comment>
<sequence>MYAYSNDHDYFSTSHEQNFLNLNKIIKITSEECECIEEQTRGQNTNDQWYEERGKRIQSSNYHRICAATEKTN</sequence>
<accession>A0A9D4EID6</accession>